<proteinExistence type="predicted"/>
<dbReference type="Proteomes" id="UP001319200">
    <property type="component" value="Unassembled WGS sequence"/>
</dbReference>
<evidence type="ECO:0000313" key="1">
    <source>
        <dbReference type="EMBL" id="MBT1699045.1"/>
    </source>
</evidence>
<protein>
    <submittedName>
        <fullName evidence="1">Uncharacterized protein</fullName>
    </submittedName>
</protein>
<dbReference type="RefSeq" id="WP_254166402.1">
    <property type="nucleotide sequence ID" value="NZ_JAHESF010000020.1"/>
</dbReference>
<accession>A0AAP2DMG0</accession>
<reference evidence="1 2" key="1">
    <citation type="submission" date="2021-05" db="EMBL/GenBank/DDBJ databases">
        <title>A Polyphasic approach of four new species of the genus Ohtaekwangia: Ohtaekwangia histidinii sp. nov., Ohtaekwangia cretensis sp. nov., Ohtaekwangia indiensis sp. nov., Ohtaekwangia reichenbachii sp. nov. from diverse environment.</title>
        <authorList>
            <person name="Octaviana S."/>
        </authorList>
    </citation>
    <scope>NUCLEOTIDE SEQUENCE [LARGE SCALE GENOMIC DNA]</scope>
    <source>
        <strain evidence="1 2">PWU4</strain>
    </source>
</reference>
<name>A0AAP2DMG0_9BACT</name>
<organism evidence="1 2">
    <name type="scientific">Chryseosolibacter histidini</name>
    <dbReference type="NCBI Taxonomy" id="2782349"/>
    <lineage>
        <taxon>Bacteria</taxon>
        <taxon>Pseudomonadati</taxon>
        <taxon>Bacteroidota</taxon>
        <taxon>Cytophagia</taxon>
        <taxon>Cytophagales</taxon>
        <taxon>Chryseotaleaceae</taxon>
        <taxon>Chryseosolibacter</taxon>
    </lineage>
</organism>
<gene>
    <name evidence="1" type="ORF">KK083_19275</name>
</gene>
<keyword evidence="2" id="KW-1185">Reference proteome</keyword>
<sequence length="318" mass="35755">MEKITFRPLIDHLGKSGEHYNQLYHAHELRYGSLSRQLLTSWIVRVIEPVVIASATDELQAGKVFSCFYRSLLPLLGNQLAITYEREYQQAWSMLAKNAALMQESPAKIVNAVNNALVTLRIYQPGNVLRWISLMEQTIAQCKTVDDLLRCGRIYAWLCGMAQFRQRAMDDIVATAPELKTLMERASGTSLYDVIGRHWYLGDEPTFAGVAGGFKGLEGPFRLPPKVALVGKQIVATDDQNTCALFADSFGSILITDTPFVASEITRQASRQPFLEFQSRHGGRLVPFDDVTSAVMVMNTLVMTRESSFYLYIYGWHA</sequence>
<dbReference type="AlphaFoldDB" id="A0AAP2DMG0"/>
<dbReference type="EMBL" id="JAHESF010000020">
    <property type="protein sequence ID" value="MBT1699045.1"/>
    <property type="molecule type" value="Genomic_DNA"/>
</dbReference>
<evidence type="ECO:0000313" key="2">
    <source>
        <dbReference type="Proteomes" id="UP001319200"/>
    </source>
</evidence>
<comment type="caution">
    <text evidence="1">The sequence shown here is derived from an EMBL/GenBank/DDBJ whole genome shotgun (WGS) entry which is preliminary data.</text>
</comment>